<evidence type="ECO:0000313" key="2">
    <source>
        <dbReference type="Proteomes" id="UP000237246"/>
    </source>
</evidence>
<dbReference type="InterPro" id="IPR028236">
    <property type="entry name" value="CPLANE1"/>
</dbReference>
<gene>
    <name evidence="1" type="ORF">CIB84_013455</name>
</gene>
<protein>
    <submittedName>
        <fullName evidence="1">Uncharacterized protein</fullName>
    </submittedName>
</protein>
<keyword evidence="2" id="KW-1185">Reference proteome</keyword>
<dbReference type="EMBL" id="PPHD01054878">
    <property type="protein sequence ID" value="POI22797.1"/>
    <property type="molecule type" value="Genomic_DNA"/>
</dbReference>
<sequence>MRVSQALSLMNEMLSESVMLPASEHSLWSRARSPQECRKQHIVSAKGFPCCRGHPNNRVLSERSRTAVRPRFGQKGHHFTPALGSARSKGKNRHSFVKAYSTYLVKVTTGFGEGGVFIHV</sequence>
<reference evidence="1 2" key="1">
    <citation type="submission" date="2018-01" db="EMBL/GenBank/DDBJ databases">
        <title>Comparison of the Chinese Bamboo Partridge and Red Junglefowl genome sequences highlights the importance of demography in genome evolution.</title>
        <authorList>
            <person name="Tiley G.P."/>
            <person name="Kimball R.T."/>
            <person name="Braun E.L."/>
            <person name="Burleigh J.G."/>
        </authorList>
    </citation>
    <scope>NUCLEOTIDE SEQUENCE [LARGE SCALE GENOMIC DNA]</scope>
    <source>
        <strain evidence="1">RTK389</strain>
        <tissue evidence="1">Blood</tissue>
    </source>
</reference>
<name>A0A2P4SFA4_BAMTH</name>
<dbReference type="OrthoDB" id="5974632at2759"/>
<dbReference type="AlphaFoldDB" id="A0A2P4SFA4"/>
<dbReference type="Proteomes" id="UP000237246">
    <property type="component" value="Unassembled WGS sequence"/>
</dbReference>
<proteinExistence type="predicted"/>
<organism evidence="1 2">
    <name type="scientific">Bambusicola thoracicus</name>
    <name type="common">Chinese bamboo-partridge</name>
    <name type="synonym">Perdix thoracica</name>
    <dbReference type="NCBI Taxonomy" id="9083"/>
    <lineage>
        <taxon>Eukaryota</taxon>
        <taxon>Metazoa</taxon>
        <taxon>Chordata</taxon>
        <taxon>Craniata</taxon>
        <taxon>Vertebrata</taxon>
        <taxon>Euteleostomi</taxon>
        <taxon>Archelosauria</taxon>
        <taxon>Archosauria</taxon>
        <taxon>Dinosauria</taxon>
        <taxon>Saurischia</taxon>
        <taxon>Theropoda</taxon>
        <taxon>Coelurosauria</taxon>
        <taxon>Aves</taxon>
        <taxon>Neognathae</taxon>
        <taxon>Galloanserae</taxon>
        <taxon>Galliformes</taxon>
        <taxon>Phasianidae</taxon>
        <taxon>Perdicinae</taxon>
        <taxon>Bambusicola</taxon>
    </lineage>
</organism>
<accession>A0A2P4SFA4</accession>
<comment type="caution">
    <text evidence="1">The sequence shown here is derived from an EMBL/GenBank/DDBJ whole genome shotgun (WGS) entry which is preliminary data.</text>
</comment>
<dbReference type="Pfam" id="PF15392">
    <property type="entry name" value="Joubert"/>
    <property type="match status" value="1"/>
</dbReference>
<evidence type="ECO:0000313" key="1">
    <source>
        <dbReference type="EMBL" id="POI22797.1"/>
    </source>
</evidence>